<organism evidence="1 2">
    <name type="scientific">Rickenella mellea</name>
    <dbReference type="NCBI Taxonomy" id="50990"/>
    <lineage>
        <taxon>Eukaryota</taxon>
        <taxon>Fungi</taxon>
        <taxon>Dikarya</taxon>
        <taxon>Basidiomycota</taxon>
        <taxon>Agaricomycotina</taxon>
        <taxon>Agaricomycetes</taxon>
        <taxon>Hymenochaetales</taxon>
        <taxon>Rickenellaceae</taxon>
        <taxon>Rickenella</taxon>
    </lineage>
</organism>
<reference evidence="1 2" key="1">
    <citation type="submission" date="2018-06" db="EMBL/GenBank/DDBJ databases">
        <title>A transcriptomic atlas of mushroom development highlights an independent origin of complex multicellularity.</title>
        <authorList>
            <consortium name="DOE Joint Genome Institute"/>
            <person name="Krizsan K."/>
            <person name="Almasi E."/>
            <person name="Merenyi Z."/>
            <person name="Sahu N."/>
            <person name="Viragh M."/>
            <person name="Koszo T."/>
            <person name="Mondo S."/>
            <person name="Kiss B."/>
            <person name="Balint B."/>
            <person name="Kues U."/>
            <person name="Barry K."/>
            <person name="Hegedus J.C."/>
            <person name="Henrissat B."/>
            <person name="Johnson J."/>
            <person name="Lipzen A."/>
            <person name="Ohm R."/>
            <person name="Nagy I."/>
            <person name="Pangilinan J."/>
            <person name="Yan J."/>
            <person name="Xiong Y."/>
            <person name="Grigoriev I.V."/>
            <person name="Hibbett D.S."/>
            <person name="Nagy L.G."/>
        </authorList>
    </citation>
    <scope>NUCLEOTIDE SEQUENCE [LARGE SCALE GENOMIC DNA]</scope>
    <source>
        <strain evidence="1 2">SZMC22713</strain>
    </source>
</reference>
<name>A0A4Y7QIE4_9AGAM</name>
<gene>
    <name evidence="1" type="ORF">BD410DRAFT_481672</name>
</gene>
<evidence type="ECO:0000313" key="1">
    <source>
        <dbReference type="EMBL" id="TDL27031.1"/>
    </source>
</evidence>
<sequence>MLSSLNSPYYIIVGKFHDRWAGGNVGVALTAALPNYHNLQSLTLLGHKYQKNILPVIFANIHRAAALIHLTIASNCIEEESDFSLLDQLLSVRSLTILSPKNVILLPLPAWLEKLPQPLKELRLEDNCGSVTPGTLKFLIPHLPDLEVFTLGLSYSVKDEDLFPFLGKLTRLRQLQLTYYIQLGALPKVTISPSLVSFEVRYKMIHSRPHTNSLCTWVHQIIAHTSLESLELLCEDAEEYEGSGAHPSFDGLVKHLSVRHAKTLKTLRMEDAFVGTPAMVDLMSNCRQLEHLAVSVRENFIPQCTTFLPSMPRLRTIDIRIVNAKPQKVLFSIEQAQNFLRDGTSNLRQITVNGHGWKGEWCVQWDGDRPSAAFKLTEIQD</sequence>
<dbReference type="EMBL" id="ML170160">
    <property type="protein sequence ID" value="TDL27031.1"/>
    <property type="molecule type" value="Genomic_DNA"/>
</dbReference>
<dbReference type="Gene3D" id="3.80.10.10">
    <property type="entry name" value="Ribonuclease Inhibitor"/>
    <property type="match status" value="1"/>
</dbReference>
<proteinExistence type="predicted"/>
<dbReference type="InterPro" id="IPR032675">
    <property type="entry name" value="LRR_dom_sf"/>
</dbReference>
<dbReference type="OrthoDB" id="3264508at2759"/>
<evidence type="ECO:0008006" key="3">
    <source>
        <dbReference type="Google" id="ProtNLM"/>
    </source>
</evidence>
<accession>A0A4Y7QIE4</accession>
<protein>
    <recommendedName>
        <fullName evidence="3">RNI-like protein</fullName>
    </recommendedName>
</protein>
<evidence type="ECO:0000313" key="2">
    <source>
        <dbReference type="Proteomes" id="UP000294933"/>
    </source>
</evidence>
<dbReference type="AlphaFoldDB" id="A0A4Y7QIE4"/>
<dbReference type="Proteomes" id="UP000294933">
    <property type="component" value="Unassembled WGS sequence"/>
</dbReference>
<dbReference type="SUPFAM" id="SSF52047">
    <property type="entry name" value="RNI-like"/>
    <property type="match status" value="1"/>
</dbReference>
<dbReference type="VEuPathDB" id="FungiDB:BD410DRAFT_481672"/>
<keyword evidence="2" id="KW-1185">Reference proteome</keyword>